<evidence type="ECO:0000256" key="1">
    <source>
        <dbReference type="SAM" id="SignalP"/>
    </source>
</evidence>
<dbReference type="EMBL" id="FORA01000008">
    <property type="protein sequence ID" value="SFJ83334.1"/>
    <property type="molecule type" value="Genomic_DNA"/>
</dbReference>
<reference evidence="2 3" key="1">
    <citation type="submission" date="2016-10" db="EMBL/GenBank/DDBJ databases">
        <authorList>
            <person name="de Groot N.N."/>
        </authorList>
    </citation>
    <scope>NUCLEOTIDE SEQUENCE [LARGE SCALE GENOMIC DNA]</scope>
    <source>
        <strain evidence="2 3">DSM 19073</strain>
    </source>
</reference>
<dbReference type="RefSeq" id="WP_139212419.1">
    <property type="nucleotide sequence ID" value="NZ_FORA01000008.1"/>
</dbReference>
<proteinExistence type="predicted"/>
<dbReference type="Proteomes" id="UP000199110">
    <property type="component" value="Unassembled WGS sequence"/>
</dbReference>
<sequence length="234" mass="25176">MKTIIYGMVMSLGLVANGALAEQMISVDGVEYTLSSLMANCQEKNSDPAEQIACFNNVSQLIQEQSVEEEADALSVPEALDALRSLAQYQDDETGLAIVGEGCSIRIVYFNNYFHISRRNISNIDLFSAAFDVSKLQLDRSVGVAGSQAPLSRGQMEAGAAASVIGGMALDSAQNGFEPKSARETIADFAIHILGQLPNRADEAFEFVLVHPKRSDAGAEIWGAFESFAKACQR</sequence>
<keyword evidence="1" id="KW-0732">Signal</keyword>
<evidence type="ECO:0000313" key="2">
    <source>
        <dbReference type="EMBL" id="SFJ83334.1"/>
    </source>
</evidence>
<accession>A0A1I3UIM1</accession>
<feature type="chain" id="PRO_5011756405" evidence="1">
    <location>
        <begin position="22"/>
        <end position="234"/>
    </location>
</feature>
<dbReference type="AlphaFoldDB" id="A0A1I3UIM1"/>
<name>A0A1I3UIM1_9RHOB</name>
<protein>
    <submittedName>
        <fullName evidence="2">Uncharacterized protein</fullName>
    </submittedName>
</protein>
<organism evidence="2 3">
    <name type="scientific">Jannaschia pohangensis</name>
    <dbReference type="NCBI Taxonomy" id="390807"/>
    <lineage>
        <taxon>Bacteria</taxon>
        <taxon>Pseudomonadati</taxon>
        <taxon>Pseudomonadota</taxon>
        <taxon>Alphaproteobacteria</taxon>
        <taxon>Rhodobacterales</taxon>
        <taxon>Roseobacteraceae</taxon>
        <taxon>Jannaschia</taxon>
    </lineage>
</organism>
<feature type="signal peptide" evidence="1">
    <location>
        <begin position="1"/>
        <end position="21"/>
    </location>
</feature>
<dbReference type="OrthoDB" id="9828687at2"/>
<evidence type="ECO:0000313" key="3">
    <source>
        <dbReference type="Proteomes" id="UP000199110"/>
    </source>
</evidence>
<keyword evidence="3" id="KW-1185">Reference proteome</keyword>
<gene>
    <name evidence="2" type="ORF">SAMN04488095_3786</name>
</gene>